<dbReference type="GO" id="GO:0000166">
    <property type="term" value="F:nucleotide binding"/>
    <property type="evidence" value="ECO:0007669"/>
    <property type="project" value="UniProtKB-KW"/>
</dbReference>
<dbReference type="GO" id="GO:0004497">
    <property type="term" value="F:monooxygenase activity"/>
    <property type="evidence" value="ECO:0007669"/>
    <property type="project" value="InterPro"/>
</dbReference>
<feature type="binding site" evidence="2">
    <location>
        <position position="336"/>
    </location>
    <ligand>
        <name>FAD</name>
        <dbReference type="ChEBI" id="CHEBI:57692"/>
    </ligand>
</feature>
<feature type="active site" evidence="1">
    <location>
        <position position="81"/>
    </location>
</feature>
<keyword evidence="2" id="KW-0274">FAD</keyword>
<dbReference type="InterPro" id="IPR036188">
    <property type="entry name" value="FAD/NAD-bd_sf"/>
</dbReference>
<feature type="binding site" evidence="2">
    <location>
        <begin position="16"/>
        <end position="19"/>
    </location>
    <ligand>
        <name>FAD</name>
        <dbReference type="ChEBI" id="CHEBI:57692"/>
    </ligand>
</feature>
<dbReference type="Pfam" id="PF04820">
    <property type="entry name" value="Trp_halogenase"/>
    <property type="match status" value="1"/>
</dbReference>
<dbReference type="Proteomes" id="UP000238949">
    <property type="component" value="Unassembled WGS sequence"/>
</dbReference>
<dbReference type="PANTHER" id="PTHR43747:SF4">
    <property type="entry name" value="FLAVIN-DEPENDENT TRYPTOPHAN HALOGENASE"/>
    <property type="match status" value="1"/>
</dbReference>
<dbReference type="PIRSF" id="PIRSF011396">
    <property type="entry name" value="Trp_halogenase"/>
    <property type="match status" value="1"/>
</dbReference>
<dbReference type="RefSeq" id="WP_105934228.1">
    <property type="nucleotide sequence ID" value="NZ_PVNP01000076.1"/>
</dbReference>
<dbReference type="AlphaFoldDB" id="A0A2S9VC05"/>
<organism evidence="3 4">
    <name type="scientific">Alteromonas alba</name>
    <dbReference type="NCBI Taxonomy" id="2079529"/>
    <lineage>
        <taxon>Bacteria</taxon>
        <taxon>Pseudomonadati</taxon>
        <taxon>Pseudomonadota</taxon>
        <taxon>Gammaproteobacteria</taxon>
        <taxon>Alteromonadales</taxon>
        <taxon>Alteromonadaceae</taxon>
        <taxon>Alteromonas/Salinimonas group</taxon>
        <taxon>Alteromonas</taxon>
    </lineage>
</organism>
<evidence type="ECO:0000256" key="1">
    <source>
        <dbReference type="PIRSR" id="PIRSR011396-1"/>
    </source>
</evidence>
<keyword evidence="2" id="KW-0547">Nucleotide-binding</keyword>
<dbReference type="Gene3D" id="3.50.50.60">
    <property type="entry name" value="FAD/NAD(P)-binding domain"/>
    <property type="match status" value="1"/>
</dbReference>
<evidence type="ECO:0000313" key="4">
    <source>
        <dbReference type="Proteomes" id="UP000238949"/>
    </source>
</evidence>
<dbReference type="PANTHER" id="PTHR43747">
    <property type="entry name" value="FAD-BINDING PROTEIN"/>
    <property type="match status" value="1"/>
</dbReference>
<evidence type="ECO:0000313" key="3">
    <source>
        <dbReference type="EMBL" id="PRO73980.1"/>
    </source>
</evidence>
<reference evidence="4" key="1">
    <citation type="journal article" date="2020" name="Int. J. Syst. Evol. Microbiol.">
        <title>Alteromonas alba sp. nov., a marine bacterium isolated from the seawater of the West Pacific Ocean.</title>
        <authorList>
            <person name="Sun C."/>
            <person name="Wu Y.-H."/>
            <person name="Xamxidin M."/>
            <person name="Cheng H."/>
            <person name="Xu X.-W."/>
        </authorList>
    </citation>
    <scope>NUCLEOTIDE SEQUENCE [LARGE SCALE GENOMIC DNA]</scope>
    <source>
        <strain evidence="4">190</strain>
    </source>
</reference>
<feature type="binding site" evidence="2">
    <location>
        <position position="81"/>
    </location>
    <ligand>
        <name>7-chloro-L-tryptophan</name>
        <dbReference type="ChEBI" id="CHEBI:58713"/>
    </ligand>
</feature>
<accession>A0A2S9VC05</accession>
<feature type="binding site" evidence="2">
    <location>
        <position position="187"/>
    </location>
    <ligand>
        <name>FAD</name>
        <dbReference type="ChEBI" id="CHEBI:57692"/>
    </ligand>
</feature>
<dbReference type="OrthoDB" id="7178350at2"/>
<name>A0A2S9VC05_9ALTE</name>
<dbReference type="InterPro" id="IPR006905">
    <property type="entry name" value="Flavin_halogenase"/>
</dbReference>
<proteinExistence type="predicted"/>
<gene>
    <name evidence="3" type="ORF">C6Y40_08565</name>
</gene>
<dbReference type="EMBL" id="PVNP01000076">
    <property type="protein sequence ID" value="PRO73980.1"/>
    <property type="molecule type" value="Genomic_DNA"/>
</dbReference>
<comment type="caution">
    <text evidence="3">The sequence shown here is derived from an EMBL/GenBank/DDBJ whole genome shotgun (WGS) entry which is preliminary data.</text>
</comment>
<dbReference type="InterPro" id="IPR033856">
    <property type="entry name" value="Trp_halogen"/>
</dbReference>
<keyword evidence="4" id="KW-1185">Reference proteome</keyword>
<evidence type="ECO:0000256" key="2">
    <source>
        <dbReference type="PIRSR" id="PIRSR011396-2"/>
    </source>
</evidence>
<dbReference type="InterPro" id="IPR050816">
    <property type="entry name" value="Flavin-dep_Halogenase_NPB"/>
</dbReference>
<feature type="binding site" evidence="2">
    <location>
        <position position="345"/>
    </location>
    <ligand>
        <name>L-tryptophan</name>
        <dbReference type="ChEBI" id="CHEBI:57912"/>
    </ligand>
</feature>
<sequence>MTNSTQQPESIVIVGGGTAGWMCAAYLAAKWSQRYRITLIESAQIGTVGVGEGSTPFLRQFFAELGWQESDWMPACDATYKTGIEFSNWTGSERFKRYFHPFFSALDLDTAEHFFANCNQVRRGQNAAVRPAQFFSAATMAEAAVTPVSTTLGGDIDYAYHFDAGKLASCLRSFAVQQGVKHLTGNVLNVQCTNGHITQLETDCSAPLTATLFIDCSGFRGLLMKQGLGQSLQSYQDCLFNDRAVAIPTPHNHPQQAITPQTRSEGLSCGWMWNIPLTSRVGNGYVYGSHFCSPEQAEAELRQRLKVSDETPARHLTMPVGRLQEHWHGNCVAIGLAQGFIEPLEATALMLVQYGIYQLSSRLGELVTITSRTQYNTEMNRMFDGIRDYIVAHYYLNTRNDSPYWQACRNDIRVPENLTLLVNAWDGKGQFEDALESIDEQLVYLRPSWYCILAGMGRFKSEAVNLSDPGAAAGIQQYLTRTVGEHFKAQLMPSR</sequence>
<keyword evidence="2" id="KW-0285">Flavoprotein</keyword>
<protein>
    <submittedName>
        <fullName evidence="3">Tryptophan 7-halogenase</fullName>
    </submittedName>
</protein>
<dbReference type="SUPFAM" id="SSF51905">
    <property type="entry name" value="FAD/NAD(P)-binding domain"/>
    <property type="match status" value="1"/>
</dbReference>